<dbReference type="EMBL" id="JARULN010000001">
    <property type="protein sequence ID" value="MDG5752886.1"/>
    <property type="molecule type" value="Genomic_DNA"/>
</dbReference>
<comment type="similarity">
    <text evidence="3">Belongs to the FliM family.</text>
</comment>
<evidence type="ECO:0000256" key="9">
    <source>
        <dbReference type="ARBA" id="ARBA00023143"/>
    </source>
</evidence>
<sequence>MSAGEKLSQEQIDALLRAVQEGDDLPGFVEEQEAQEKYQEYDFNRPEKFGVEHLRSLQTVATSFGKATMQSVSARIRLPIEMEPVETEQVPFLSEYVEKMPKDYYLFCVMDLGHEELGDIVIEMDLAFILYLHECFLGGDPKANLKARRALTSFEHITLENLFSIICENLRQAFESIVSIQPRLKAMYTVPDGLKITTASDIMALLHINMKTEFWDTTLRIGIPFLSVETIMDQLTSENVIDRIFGNVETYTEQVEQELKKMPRPVHISIGTQTITIGELKQVEVGDIIPLGTKVTAPLQGYVSGKAKFHCFIGREGNRKAFLFHKHLKNDEK</sequence>
<keyword evidence="12" id="KW-1185">Reference proteome</keyword>
<dbReference type="InterPro" id="IPR036429">
    <property type="entry name" value="SpoA-like_sf"/>
</dbReference>
<accession>A0ABT6H3A2</accession>
<comment type="subcellular location">
    <subcellularLocation>
        <location evidence="1">Bacterial flagellum basal body</location>
    </subcellularLocation>
    <subcellularLocation>
        <location evidence="2">Cell membrane</location>
        <topology evidence="2">Peripheral membrane protein</topology>
    </subcellularLocation>
</comment>
<evidence type="ECO:0000256" key="2">
    <source>
        <dbReference type="ARBA" id="ARBA00004202"/>
    </source>
</evidence>
<comment type="caution">
    <text evidence="11">The sequence shown here is derived from an EMBL/GenBank/DDBJ whole genome shotgun (WGS) entry which is preliminary data.</text>
</comment>
<keyword evidence="11" id="KW-0969">Cilium</keyword>
<gene>
    <name evidence="11" type="primary">fliM</name>
    <name evidence="11" type="ORF">P6P90_02575</name>
</gene>
<dbReference type="PANTHER" id="PTHR30034">
    <property type="entry name" value="FLAGELLAR MOTOR SWITCH PROTEIN FLIM"/>
    <property type="match status" value="1"/>
</dbReference>
<evidence type="ECO:0000313" key="11">
    <source>
        <dbReference type="EMBL" id="MDG5752886.1"/>
    </source>
</evidence>
<evidence type="ECO:0000256" key="4">
    <source>
        <dbReference type="ARBA" id="ARBA00021898"/>
    </source>
</evidence>
<evidence type="ECO:0000256" key="8">
    <source>
        <dbReference type="ARBA" id="ARBA00023136"/>
    </source>
</evidence>
<dbReference type="Pfam" id="PF01052">
    <property type="entry name" value="FliMN_C"/>
    <property type="match status" value="1"/>
</dbReference>
<dbReference type="InterPro" id="IPR001689">
    <property type="entry name" value="Flag_FliM"/>
</dbReference>
<dbReference type="InterPro" id="IPR001543">
    <property type="entry name" value="FliN-like_C"/>
</dbReference>
<dbReference type="SUPFAM" id="SSF101801">
    <property type="entry name" value="Surface presentation of antigens (SPOA)"/>
    <property type="match status" value="1"/>
</dbReference>
<evidence type="ECO:0000256" key="7">
    <source>
        <dbReference type="ARBA" id="ARBA00022779"/>
    </source>
</evidence>
<dbReference type="CDD" id="cd17908">
    <property type="entry name" value="FliM"/>
    <property type="match status" value="1"/>
</dbReference>
<name>A0ABT6H3A2_9BACI</name>
<dbReference type="Pfam" id="PF02154">
    <property type="entry name" value="FliM"/>
    <property type="match status" value="1"/>
</dbReference>
<keyword evidence="11" id="KW-0282">Flagellum</keyword>
<evidence type="ECO:0000256" key="1">
    <source>
        <dbReference type="ARBA" id="ARBA00004117"/>
    </source>
</evidence>
<evidence type="ECO:0000256" key="6">
    <source>
        <dbReference type="ARBA" id="ARBA00022500"/>
    </source>
</evidence>
<keyword evidence="6" id="KW-0145">Chemotaxis</keyword>
<dbReference type="Proteomes" id="UP001218246">
    <property type="component" value="Unassembled WGS sequence"/>
</dbReference>
<keyword evidence="9" id="KW-0975">Bacterial flagellum</keyword>
<dbReference type="PANTHER" id="PTHR30034:SF6">
    <property type="entry name" value="YOP PROTEINS TRANSLOCATION PROTEIN Q"/>
    <property type="match status" value="1"/>
</dbReference>
<organism evidence="11 12">
    <name type="scientific">Ectobacillus antri</name>
    <dbReference type="NCBI Taxonomy" id="2486280"/>
    <lineage>
        <taxon>Bacteria</taxon>
        <taxon>Bacillati</taxon>
        <taxon>Bacillota</taxon>
        <taxon>Bacilli</taxon>
        <taxon>Bacillales</taxon>
        <taxon>Bacillaceae</taxon>
        <taxon>Ectobacillus</taxon>
    </lineage>
</organism>
<dbReference type="Gene3D" id="2.30.330.10">
    <property type="entry name" value="SpoA-like"/>
    <property type="match status" value="1"/>
</dbReference>
<reference evidence="11 12" key="1">
    <citation type="submission" date="2023-04" db="EMBL/GenBank/DDBJ databases">
        <title>Ectobacillus antri isolated from activated sludge.</title>
        <authorList>
            <person name="Yan P."/>
            <person name="Liu X."/>
        </authorList>
    </citation>
    <scope>NUCLEOTIDE SEQUENCE [LARGE SCALE GENOMIC DNA]</scope>
    <source>
        <strain evidence="11 12">C18H</strain>
    </source>
</reference>
<evidence type="ECO:0000259" key="10">
    <source>
        <dbReference type="Pfam" id="PF01052"/>
    </source>
</evidence>
<dbReference type="NCBIfam" id="NF005194">
    <property type="entry name" value="PRK06666.1-5"/>
    <property type="match status" value="1"/>
</dbReference>
<dbReference type="Gene3D" id="3.40.1550.10">
    <property type="entry name" value="CheC-like"/>
    <property type="match status" value="1"/>
</dbReference>
<protein>
    <recommendedName>
        <fullName evidence="4">Flagellar motor switch protein FliM</fullName>
    </recommendedName>
</protein>
<evidence type="ECO:0000256" key="5">
    <source>
        <dbReference type="ARBA" id="ARBA00022475"/>
    </source>
</evidence>
<evidence type="ECO:0000313" key="12">
    <source>
        <dbReference type="Proteomes" id="UP001218246"/>
    </source>
</evidence>
<dbReference type="RefSeq" id="WP_124563981.1">
    <property type="nucleotide sequence ID" value="NZ_JARRRY010000001.1"/>
</dbReference>
<evidence type="ECO:0000256" key="3">
    <source>
        <dbReference type="ARBA" id="ARBA00011049"/>
    </source>
</evidence>
<keyword evidence="8" id="KW-0472">Membrane</keyword>
<keyword evidence="11" id="KW-0966">Cell projection</keyword>
<keyword evidence="7" id="KW-0283">Flagellar rotation</keyword>
<proteinExistence type="inferred from homology"/>
<dbReference type="SUPFAM" id="SSF103039">
    <property type="entry name" value="CheC-like"/>
    <property type="match status" value="1"/>
</dbReference>
<dbReference type="InterPro" id="IPR028976">
    <property type="entry name" value="CheC-like_sf"/>
</dbReference>
<keyword evidence="5" id="KW-1003">Cell membrane</keyword>
<feature type="domain" description="Flagellar motor switch protein FliN-like C-terminal" evidence="10">
    <location>
        <begin position="257"/>
        <end position="322"/>
    </location>
</feature>